<protein>
    <submittedName>
        <fullName evidence="1">Uncharacterized protein</fullName>
    </submittedName>
</protein>
<evidence type="ECO:0000313" key="1">
    <source>
        <dbReference type="EMBL" id="EAU63665.1"/>
    </source>
</evidence>
<dbReference type="AlphaFoldDB" id="Q08T66"/>
<reference evidence="1 2" key="1">
    <citation type="submission" date="2006-04" db="EMBL/GenBank/DDBJ databases">
        <authorList>
            <person name="Nierman W.C."/>
        </authorList>
    </citation>
    <scope>NUCLEOTIDE SEQUENCE [LARGE SCALE GENOMIC DNA]</scope>
    <source>
        <strain evidence="1 2">DW4/3-1</strain>
    </source>
</reference>
<gene>
    <name evidence="1" type="ORF">STIAU_2225</name>
</gene>
<dbReference type="Proteomes" id="UP000032702">
    <property type="component" value="Unassembled WGS sequence"/>
</dbReference>
<accession>Q08T66</accession>
<comment type="caution">
    <text evidence="1">The sequence shown here is derived from an EMBL/GenBank/DDBJ whole genome shotgun (WGS) entry which is preliminary data.</text>
</comment>
<proteinExistence type="predicted"/>
<evidence type="ECO:0000313" key="2">
    <source>
        <dbReference type="Proteomes" id="UP000032702"/>
    </source>
</evidence>
<dbReference type="EMBL" id="AAMD01000152">
    <property type="protein sequence ID" value="EAU63665.1"/>
    <property type="molecule type" value="Genomic_DNA"/>
</dbReference>
<sequence length="226" mass="24910">MVLGGGEAPGLHPVQVEPPFQVVELVLENAGVPALGHQGHRGPVLVQRLHADTARPGHQRREAGHAQTPLVKFHQRRILHHQRGVDEDVEVHRLAFARGQVLRLDAHVVLGPVLHHHQPQPDPDLGRREPHARCVPHRVPHELDELLHLGAGDLLGGQLPGPLPQHRLSRLDDLQHHRSLPFSRLENRLARACALLNLPRACNGGRFRPSPVVSRTAPNQTVCPSG</sequence>
<name>Q08T66_STIAD</name>
<organism evidence="1 2">
    <name type="scientific">Stigmatella aurantiaca (strain DW4/3-1)</name>
    <dbReference type="NCBI Taxonomy" id="378806"/>
    <lineage>
        <taxon>Bacteria</taxon>
        <taxon>Pseudomonadati</taxon>
        <taxon>Myxococcota</taxon>
        <taxon>Myxococcia</taxon>
        <taxon>Myxococcales</taxon>
        <taxon>Cystobacterineae</taxon>
        <taxon>Archangiaceae</taxon>
        <taxon>Stigmatella</taxon>
    </lineage>
</organism>